<dbReference type="Pfam" id="PF04397">
    <property type="entry name" value="LytTR"/>
    <property type="match status" value="1"/>
</dbReference>
<dbReference type="EMBL" id="QGDO01000001">
    <property type="protein sequence ID" value="PWJ45061.1"/>
    <property type="molecule type" value="Genomic_DNA"/>
</dbReference>
<dbReference type="GO" id="GO:0003677">
    <property type="term" value="F:DNA binding"/>
    <property type="evidence" value="ECO:0007669"/>
    <property type="project" value="InterPro"/>
</dbReference>
<dbReference type="RefSeq" id="WP_109616516.1">
    <property type="nucleotide sequence ID" value="NZ_QGDO01000001.1"/>
</dbReference>
<protein>
    <submittedName>
        <fullName evidence="4">LytTR family two component transcriptional regulator</fullName>
    </submittedName>
</protein>
<dbReference type="OrthoDB" id="1646880at2"/>
<name>A0A315ZHQ6_SEDFL</name>
<comment type="caution">
    <text evidence="4">The sequence shown here is derived from an EMBL/GenBank/DDBJ whole genome shotgun (WGS) entry which is preliminary data.</text>
</comment>
<dbReference type="PANTHER" id="PTHR37299">
    <property type="entry name" value="TRANSCRIPTIONAL REGULATOR-RELATED"/>
    <property type="match status" value="1"/>
</dbReference>
<evidence type="ECO:0000313" key="5">
    <source>
        <dbReference type="Proteomes" id="UP000245535"/>
    </source>
</evidence>
<gene>
    <name evidence="4" type="ORF">BC781_1011464</name>
</gene>
<dbReference type="AlphaFoldDB" id="A0A315ZHQ6"/>
<dbReference type="GO" id="GO:0000156">
    <property type="term" value="F:phosphorelay response regulator activity"/>
    <property type="evidence" value="ECO:0007669"/>
    <property type="project" value="InterPro"/>
</dbReference>
<dbReference type="SMART" id="SM00448">
    <property type="entry name" value="REC"/>
    <property type="match status" value="1"/>
</dbReference>
<dbReference type="Gene3D" id="3.40.50.2300">
    <property type="match status" value="1"/>
</dbReference>
<reference evidence="4 5" key="1">
    <citation type="submission" date="2018-03" db="EMBL/GenBank/DDBJ databases">
        <title>Genomic Encyclopedia of Archaeal and Bacterial Type Strains, Phase II (KMG-II): from individual species to whole genera.</title>
        <authorList>
            <person name="Goeker M."/>
        </authorList>
    </citation>
    <scope>NUCLEOTIDE SEQUENCE [LARGE SCALE GENOMIC DNA]</scope>
    <source>
        <strain evidence="4 5">DSM 28229</strain>
    </source>
</reference>
<accession>A0A315ZHQ6</accession>
<organism evidence="4 5">
    <name type="scientific">Sediminitomix flava</name>
    <dbReference type="NCBI Taxonomy" id="379075"/>
    <lineage>
        <taxon>Bacteria</taxon>
        <taxon>Pseudomonadati</taxon>
        <taxon>Bacteroidota</taxon>
        <taxon>Cytophagia</taxon>
        <taxon>Cytophagales</taxon>
        <taxon>Flammeovirgaceae</taxon>
        <taxon>Sediminitomix</taxon>
    </lineage>
</organism>
<dbReference type="FunFam" id="2.40.50.1020:FF:000004">
    <property type="entry name" value="DNA-binding response regulator"/>
    <property type="match status" value="1"/>
</dbReference>
<dbReference type="InterPro" id="IPR007492">
    <property type="entry name" value="LytTR_DNA-bd_dom"/>
</dbReference>
<keyword evidence="1" id="KW-0597">Phosphoprotein</keyword>
<dbReference type="InterPro" id="IPR046947">
    <property type="entry name" value="LytR-like"/>
</dbReference>
<dbReference type="InterPro" id="IPR011006">
    <property type="entry name" value="CheY-like_superfamily"/>
</dbReference>
<dbReference type="Gene3D" id="2.40.50.1020">
    <property type="entry name" value="LytTr DNA-binding domain"/>
    <property type="match status" value="1"/>
</dbReference>
<sequence>MIRCITIDDEPLALRQIVNYIEKTPFLECVGQFENALEALTFLKENEVDLMFVDIQMPDISGMDFVKMLKNPPRIIFTTAYSEYAVEGFKVDAVDYLLKPIGYPDFFKAAEKARDRITPITSKEVEKNIEGNSEFLFVKSEHKMLRINTSKIKYIEGMREYVRIHLEDQKPVMALMSMKKIDEFLPSEHFMRVHRSYIVNLNKIEVINRSRIIFDEDVYIPVSDQYKNDFQAFLDKNSLG</sequence>
<dbReference type="Pfam" id="PF00072">
    <property type="entry name" value="Response_reg"/>
    <property type="match status" value="1"/>
</dbReference>
<evidence type="ECO:0000256" key="1">
    <source>
        <dbReference type="PROSITE-ProRule" id="PRU00169"/>
    </source>
</evidence>
<dbReference type="FunFam" id="3.40.50.2300:FF:000051">
    <property type="entry name" value="Two-component response regulator yehT"/>
    <property type="match status" value="1"/>
</dbReference>
<dbReference type="PANTHER" id="PTHR37299:SF1">
    <property type="entry name" value="STAGE 0 SPORULATION PROTEIN A HOMOLOG"/>
    <property type="match status" value="1"/>
</dbReference>
<evidence type="ECO:0000259" key="2">
    <source>
        <dbReference type="PROSITE" id="PS50110"/>
    </source>
</evidence>
<proteinExistence type="predicted"/>
<dbReference type="SUPFAM" id="SSF52172">
    <property type="entry name" value="CheY-like"/>
    <property type="match status" value="1"/>
</dbReference>
<feature type="domain" description="HTH LytTR-type" evidence="3">
    <location>
        <begin position="136"/>
        <end position="236"/>
    </location>
</feature>
<dbReference type="Proteomes" id="UP000245535">
    <property type="component" value="Unassembled WGS sequence"/>
</dbReference>
<evidence type="ECO:0000313" key="4">
    <source>
        <dbReference type="EMBL" id="PWJ45061.1"/>
    </source>
</evidence>
<feature type="modified residue" description="4-aspartylphosphate" evidence="1">
    <location>
        <position position="54"/>
    </location>
</feature>
<dbReference type="SMART" id="SM00850">
    <property type="entry name" value="LytTR"/>
    <property type="match status" value="1"/>
</dbReference>
<keyword evidence="5" id="KW-1185">Reference proteome</keyword>
<dbReference type="InterPro" id="IPR001789">
    <property type="entry name" value="Sig_transdc_resp-reg_receiver"/>
</dbReference>
<dbReference type="PROSITE" id="PS50930">
    <property type="entry name" value="HTH_LYTTR"/>
    <property type="match status" value="1"/>
</dbReference>
<feature type="domain" description="Response regulatory" evidence="2">
    <location>
        <begin position="3"/>
        <end position="114"/>
    </location>
</feature>
<dbReference type="PROSITE" id="PS50110">
    <property type="entry name" value="RESPONSE_REGULATORY"/>
    <property type="match status" value="1"/>
</dbReference>
<evidence type="ECO:0000259" key="3">
    <source>
        <dbReference type="PROSITE" id="PS50930"/>
    </source>
</evidence>